<evidence type="ECO:0000313" key="3">
    <source>
        <dbReference type="Proteomes" id="UP000019276"/>
    </source>
</evidence>
<dbReference type="AlphaFoldDB" id="W7QE32"/>
<dbReference type="InterPro" id="IPR012334">
    <property type="entry name" value="Pectin_lyas_fold"/>
</dbReference>
<dbReference type="EMBL" id="ARZY01000006">
    <property type="protein sequence ID" value="EWH11154.1"/>
    <property type="molecule type" value="Genomic_DNA"/>
</dbReference>
<gene>
    <name evidence="2" type="ORF">DS2_04835</name>
</gene>
<evidence type="ECO:0000313" key="2">
    <source>
        <dbReference type="EMBL" id="EWH11154.1"/>
    </source>
</evidence>
<feature type="signal peptide" evidence="1">
    <location>
        <begin position="1"/>
        <end position="25"/>
    </location>
</feature>
<dbReference type="SUPFAM" id="SSF51126">
    <property type="entry name" value="Pectin lyase-like"/>
    <property type="match status" value="1"/>
</dbReference>
<comment type="caution">
    <text evidence="2">The sequence shown here is derived from an EMBL/GenBank/DDBJ whole genome shotgun (WGS) entry which is preliminary data.</text>
</comment>
<protein>
    <recommendedName>
        <fullName evidence="4">Right handed beta helix domain-containing protein</fullName>
    </recommendedName>
</protein>
<dbReference type="Gene3D" id="2.160.20.10">
    <property type="entry name" value="Single-stranded right-handed beta-helix, Pectin lyase-like"/>
    <property type="match status" value="1"/>
</dbReference>
<proteinExistence type="predicted"/>
<organism evidence="2 3">
    <name type="scientific">Catenovulum agarivorans DS-2</name>
    <dbReference type="NCBI Taxonomy" id="1328313"/>
    <lineage>
        <taxon>Bacteria</taxon>
        <taxon>Pseudomonadati</taxon>
        <taxon>Pseudomonadota</taxon>
        <taxon>Gammaproteobacteria</taxon>
        <taxon>Alteromonadales</taxon>
        <taxon>Alteromonadaceae</taxon>
        <taxon>Catenovulum</taxon>
    </lineage>
</organism>
<dbReference type="RefSeq" id="WP_051479630.1">
    <property type="nucleotide sequence ID" value="NZ_ARZY01000006.1"/>
</dbReference>
<name>W7QE32_9ALTE</name>
<keyword evidence="3" id="KW-1185">Reference proteome</keyword>
<accession>W7QE32</accession>
<evidence type="ECO:0008006" key="4">
    <source>
        <dbReference type="Google" id="ProtNLM"/>
    </source>
</evidence>
<dbReference type="STRING" id="1328313.DS2_04835"/>
<feature type="chain" id="PRO_5004900694" description="Right handed beta helix domain-containing protein" evidence="1">
    <location>
        <begin position="26"/>
        <end position="367"/>
    </location>
</feature>
<dbReference type="PATRIC" id="fig|1328313.3.peg.999"/>
<dbReference type="eggNOG" id="ENOG502Z9RY">
    <property type="taxonomic scope" value="Bacteria"/>
</dbReference>
<reference evidence="2 3" key="1">
    <citation type="journal article" date="2014" name="Genome Announc.">
        <title>Draft Genome Sequence of the Agar-Degrading Bacterium Catenovulum sp. Strain DS-2, Isolated from Intestines of Haliotis diversicolor.</title>
        <authorList>
            <person name="Shan D."/>
            <person name="Li X."/>
            <person name="Gu Z."/>
            <person name="Wei G."/>
            <person name="Gao Z."/>
            <person name="Shao Z."/>
        </authorList>
    </citation>
    <scope>NUCLEOTIDE SEQUENCE [LARGE SCALE GENOMIC DNA]</scope>
    <source>
        <strain evidence="2 3">DS-2</strain>
    </source>
</reference>
<dbReference type="Proteomes" id="UP000019276">
    <property type="component" value="Unassembled WGS sequence"/>
</dbReference>
<dbReference type="InterPro" id="IPR011050">
    <property type="entry name" value="Pectin_lyase_fold/virulence"/>
</dbReference>
<keyword evidence="1" id="KW-0732">Signal</keyword>
<evidence type="ECO:0000256" key="1">
    <source>
        <dbReference type="SAM" id="SignalP"/>
    </source>
</evidence>
<dbReference type="OrthoDB" id="6194467at2"/>
<sequence>MIMLRRLLYLFPVLVSIMVASTEVAAQSDCYLVNSTQQLYQALSTQNTQQVTDICLADGVYRLNRTLVIARPHISIRSQSNDPTKVVLQGSGMKQTKQVDNLIWIGASHVKLLSLTLRAAGNHLIQVAGEQNADYFYMADCILQDAYEQLFKVSKDRSGKITSDFGIIEHTIFEYTQGIGPNWYIGGIDVHTAQNWLIKDNAFFNIASPRKHIAEHAIHFWSNSIGTRVIGNLIVDSDRGIGFGMAKSKHYGGEIRNNFIYHGHYARTQRPFADVGIVLESSTNTKVIENFVYLNSGYANAIEYRYRSLDKNLISNNVTNKRIKQRDFGSAQLIDNKQLDDEDYFQQQLWQFVQQHPLKARLAPRLH</sequence>